<protein>
    <recommendedName>
        <fullName evidence="4">C-type lectin domain-containing protein</fullName>
    </recommendedName>
</protein>
<proteinExistence type="predicted"/>
<dbReference type="HOGENOM" id="CLU_1975994_0_0_1"/>
<keyword evidence="3" id="KW-1185">Reference proteome</keyword>
<reference evidence="3" key="1">
    <citation type="submission" date="2012-12" db="EMBL/GenBank/DDBJ databases">
        <authorList>
            <person name="Hellsten U."/>
            <person name="Grimwood J."/>
            <person name="Chapman J.A."/>
            <person name="Shapiro H."/>
            <person name="Aerts A."/>
            <person name="Otillar R.P."/>
            <person name="Terry A.Y."/>
            <person name="Boore J.L."/>
            <person name="Simakov O."/>
            <person name="Marletaz F."/>
            <person name="Cho S.-J."/>
            <person name="Edsinger-Gonzales E."/>
            <person name="Havlak P."/>
            <person name="Kuo D.-H."/>
            <person name="Larsson T."/>
            <person name="Lv J."/>
            <person name="Arendt D."/>
            <person name="Savage R."/>
            <person name="Osoegawa K."/>
            <person name="de Jong P."/>
            <person name="Lindberg D.R."/>
            <person name="Seaver E.C."/>
            <person name="Weisblat D.A."/>
            <person name="Putnam N.H."/>
            <person name="Grigoriev I.V."/>
            <person name="Rokhsar D.S."/>
        </authorList>
    </citation>
    <scope>NUCLEOTIDE SEQUENCE</scope>
    <source>
        <strain evidence="3">I ESC-2004</strain>
    </source>
</reference>
<evidence type="ECO:0000313" key="1">
    <source>
        <dbReference type="EMBL" id="ELU07973.1"/>
    </source>
</evidence>
<organism evidence="1">
    <name type="scientific">Capitella teleta</name>
    <name type="common">Polychaete worm</name>
    <dbReference type="NCBI Taxonomy" id="283909"/>
    <lineage>
        <taxon>Eukaryota</taxon>
        <taxon>Metazoa</taxon>
        <taxon>Spiralia</taxon>
        <taxon>Lophotrochozoa</taxon>
        <taxon>Annelida</taxon>
        <taxon>Polychaeta</taxon>
        <taxon>Sedentaria</taxon>
        <taxon>Scolecida</taxon>
        <taxon>Capitellidae</taxon>
        <taxon>Capitella</taxon>
    </lineage>
</organism>
<accession>R7UPE2</accession>
<dbReference type="EMBL" id="KB299468">
    <property type="protein sequence ID" value="ELU07973.1"/>
    <property type="molecule type" value="Genomic_DNA"/>
</dbReference>
<dbReference type="AlphaFoldDB" id="R7UPE2"/>
<gene>
    <name evidence="1" type="ORF">CAPTEDRAFT_225802</name>
</gene>
<dbReference type="OrthoDB" id="5511684at2759"/>
<evidence type="ECO:0000313" key="2">
    <source>
        <dbReference type="EnsemblMetazoa" id="CapteP225802"/>
    </source>
</evidence>
<sequence>LFFCYVTFLRRGHRILVFGGYPLSRVVENDARKPCQPWNYGGINPQGSQEAPFADPSSLLCASWHGLGGRLHSTPCDQKPRLLFCSINRGANPYPWQKLGVNGQYKFWSETIDYKALKAPAERPDID</sequence>
<evidence type="ECO:0000313" key="3">
    <source>
        <dbReference type="Proteomes" id="UP000014760"/>
    </source>
</evidence>
<reference evidence="2" key="3">
    <citation type="submission" date="2015-06" db="UniProtKB">
        <authorList>
            <consortium name="EnsemblMetazoa"/>
        </authorList>
    </citation>
    <scope>IDENTIFICATION</scope>
</reference>
<name>R7UPE2_CAPTE</name>
<dbReference type="Proteomes" id="UP000014760">
    <property type="component" value="Unassembled WGS sequence"/>
</dbReference>
<reference evidence="1 3" key="2">
    <citation type="journal article" date="2013" name="Nature">
        <title>Insights into bilaterian evolution from three spiralian genomes.</title>
        <authorList>
            <person name="Simakov O."/>
            <person name="Marletaz F."/>
            <person name="Cho S.J."/>
            <person name="Edsinger-Gonzales E."/>
            <person name="Havlak P."/>
            <person name="Hellsten U."/>
            <person name="Kuo D.H."/>
            <person name="Larsson T."/>
            <person name="Lv J."/>
            <person name="Arendt D."/>
            <person name="Savage R."/>
            <person name="Osoegawa K."/>
            <person name="de Jong P."/>
            <person name="Grimwood J."/>
            <person name="Chapman J.A."/>
            <person name="Shapiro H."/>
            <person name="Aerts A."/>
            <person name="Otillar R.P."/>
            <person name="Terry A.Y."/>
            <person name="Boore J.L."/>
            <person name="Grigoriev I.V."/>
            <person name="Lindberg D.R."/>
            <person name="Seaver E.C."/>
            <person name="Weisblat D.A."/>
            <person name="Putnam N.H."/>
            <person name="Rokhsar D.S."/>
        </authorList>
    </citation>
    <scope>NUCLEOTIDE SEQUENCE</scope>
    <source>
        <strain evidence="1 3">I ESC-2004</strain>
    </source>
</reference>
<dbReference type="EnsemblMetazoa" id="CapteT225802">
    <property type="protein sequence ID" value="CapteP225802"/>
    <property type="gene ID" value="CapteG225802"/>
</dbReference>
<feature type="non-terminal residue" evidence="1">
    <location>
        <position position="1"/>
    </location>
</feature>
<evidence type="ECO:0008006" key="4">
    <source>
        <dbReference type="Google" id="ProtNLM"/>
    </source>
</evidence>
<dbReference type="EMBL" id="AMQN01006894">
    <property type="status" value="NOT_ANNOTATED_CDS"/>
    <property type="molecule type" value="Genomic_DNA"/>
</dbReference>